<evidence type="ECO:0000313" key="3">
    <source>
        <dbReference type="Proteomes" id="UP000649617"/>
    </source>
</evidence>
<feature type="region of interest" description="Disordered" evidence="1">
    <location>
        <begin position="125"/>
        <end position="147"/>
    </location>
</feature>
<dbReference type="EMBL" id="CAJNIZ010000092">
    <property type="protein sequence ID" value="CAE7153350.1"/>
    <property type="molecule type" value="Genomic_DNA"/>
</dbReference>
<evidence type="ECO:0000256" key="1">
    <source>
        <dbReference type="SAM" id="MobiDB-lite"/>
    </source>
</evidence>
<gene>
    <name evidence="2" type="ORF">SPIL2461_LOCUS256</name>
</gene>
<keyword evidence="3" id="KW-1185">Reference proteome</keyword>
<dbReference type="Proteomes" id="UP000649617">
    <property type="component" value="Unassembled WGS sequence"/>
</dbReference>
<protein>
    <submittedName>
        <fullName evidence="2">Uncharacterized protein</fullName>
    </submittedName>
</protein>
<evidence type="ECO:0000313" key="2">
    <source>
        <dbReference type="EMBL" id="CAE7153350.1"/>
    </source>
</evidence>
<name>A0A812IMC9_SYMPI</name>
<reference evidence="2" key="1">
    <citation type="submission" date="2021-02" db="EMBL/GenBank/DDBJ databases">
        <authorList>
            <person name="Dougan E. K."/>
            <person name="Rhodes N."/>
            <person name="Thang M."/>
            <person name="Chan C."/>
        </authorList>
    </citation>
    <scope>NUCLEOTIDE SEQUENCE</scope>
</reference>
<feature type="compositionally biased region" description="Acidic residues" evidence="1">
    <location>
        <begin position="126"/>
        <end position="137"/>
    </location>
</feature>
<accession>A0A812IMC9</accession>
<comment type="caution">
    <text evidence="2">The sequence shown here is derived from an EMBL/GenBank/DDBJ whole genome shotgun (WGS) entry which is preliminary data.</text>
</comment>
<dbReference type="AlphaFoldDB" id="A0A812IMC9"/>
<proteinExistence type="predicted"/>
<organism evidence="2 3">
    <name type="scientific">Symbiodinium pilosum</name>
    <name type="common">Dinoflagellate</name>
    <dbReference type="NCBI Taxonomy" id="2952"/>
    <lineage>
        <taxon>Eukaryota</taxon>
        <taxon>Sar</taxon>
        <taxon>Alveolata</taxon>
        <taxon>Dinophyceae</taxon>
        <taxon>Suessiales</taxon>
        <taxon>Symbiodiniaceae</taxon>
        <taxon>Symbiodinium</taxon>
    </lineage>
</organism>
<sequence>MFVALTAWQARLRAKLVPWRSLACKAAGPKGPSEQDWNDSSSSEDKPFDLYVLARRLGVKPKDVIYTIHELHREGLKMYGEGDHIPKSDAQVICELGFGERLPPRKLPEAWMKNLHSVPQYAASLEPDERDEVEASDEPGSSAQGREDDLLKARLAKTCGTRPTKRLFQELRKEGFRMGGDRGFHIYSRSGKEFVLNRPTQWDAAVHFERMWSFVKAERWPGQFCERCREWVPQAELDEAEELGSVGYAAGCLGTCATARQRTK</sequence>